<comment type="caution">
    <text evidence="2">The sequence shown here is derived from an EMBL/GenBank/DDBJ whole genome shotgun (WGS) entry which is preliminary data.</text>
</comment>
<accession>A0A8H4QPE6</accession>
<keyword evidence="1" id="KW-0175">Coiled coil</keyword>
<protein>
    <submittedName>
        <fullName evidence="2">Uncharacterized protein</fullName>
    </submittedName>
</protein>
<name>A0A8H4QPE6_9AGAR</name>
<proteinExistence type="predicted"/>
<feature type="coiled-coil region" evidence="1">
    <location>
        <begin position="254"/>
        <end position="288"/>
    </location>
</feature>
<keyword evidence="3" id="KW-1185">Reference proteome</keyword>
<dbReference type="Proteomes" id="UP000521872">
    <property type="component" value="Unassembled WGS sequence"/>
</dbReference>
<sequence>MSSQFTSLIASLGGPLPTPDDIAKLADDDTGKLLLTWLSTQITPGDLSYLSAENPDPSNTQNLSLPPSIRELALERDELAILSIPKLPITGLSNPSERCSDYLPPSQLARQAWYIADERDIIQQEAAILRRRIVQTGQASKQIKQTIKSLQRASHNVDANIRAAEERLSEATITADIAIGTDIDNCQTLLKGSTYVNRKVENKINTPDSNTEDRDEGAYADLDDAKSILSYAEEGLSKLTTNLVAELRACSMLREQEEARVVELEADLKRLQDSFQNLQSQHRKTLSNSSAYVYADEEAVTKHLEDVCLLLENEVSSRESGKPSSNSAIEDLLSEVENQATKKSREGDGLSLKKFLSDAWIMDQTEVLKLQQDLLDEGYNQAIESMQHRLEPLEKLHVCLSSSAQINQDIEALLEVLIEELQEIHLDPPSVAGDDISGHDEKATLDALKHKLLDTENFQFNTTTPLALLSRDDIMAEFQVLKERERSLERQEKDMTELPFDGKLRQIYRDSPMNSSPPFSFGKETLELEQQTKLKSMELKKLADGLEAEVAGFLAKESQLKRLNGFVQKWT</sequence>
<dbReference type="AlphaFoldDB" id="A0A8H4QPE6"/>
<gene>
    <name evidence="2" type="ORF">D9613_002971</name>
</gene>
<evidence type="ECO:0000256" key="1">
    <source>
        <dbReference type="SAM" id="Coils"/>
    </source>
</evidence>
<dbReference type="EMBL" id="JAACJL010000044">
    <property type="protein sequence ID" value="KAF4614930.1"/>
    <property type="molecule type" value="Genomic_DNA"/>
</dbReference>
<organism evidence="2 3">
    <name type="scientific">Agrocybe pediades</name>
    <dbReference type="NCBI Taxonomy" id="84607"/>
    <lineage>
        <taxon>Eukaryota</taxon>
        <taxon>Fungi</taxon>
        <taxon>Dikarya</taxon>
        <taxon>Basidiomycota</taxon>
        <taxon>Agaricomycotina</taxon>
        <taxon>Agaricomycetes</taxon>
        <taxon>Agaricomycetidae</taxon>
        <taxon>Agaricales</taxon>
        <taxon>Agaricineae</taxon>
        <taxon>Strophariaceae</taxon>
        <taxon>Agrocybe</taxon>
    </lineage>
</organism>
<reference evidence="2 3" key="1">
    <citation type="submission" date="2019-12" db="EMBL/GenBank/DDBJ databases">
        <authorList>
            <person name="Floudas D."/>
            <person name="Bentzer J."/>
            <person name="Ahren D."/>
            <person name="Johansson T."/>
            <person name="Persson P."/>
            <person name="Tunlid A."/>
        </authorList>
    </citation>
    <scope>NUCLEOTIDE SEQUENCE [LARGE SCALE GENOMIC DNA]</scope>
    <source>
        <strain evidence="2 3">CBS 102.39</strain>
    </source>
</reference>
<evidence type="ECO:0000313" key="2">
    <source>
        <dbReference type="EMBL" id="KAF4614930.1"/>
    </source>
</evidence>
<evidence type="ECO:0000313" key="3">
    <source>
        <dbReference type="Proteomes" id="UP000521872"/>
    </source>
</evidence>